<feature type="transmembrane region" description="Helical" evidence="2">
    <location>
        <begin position="138"/>
        <end position="157"/>
    </location>
</feature>
<protein>
    <submittedName>
        <fullName evidence="3">Uncharacterized protein</fullName>
    </submittedName>
</protein>
<dbReference type="AlphaFoldDB" id="A0AAD3D1C6"/>
<comment type="caution">
    <text evidence="3">The sequence shown here is derived from an EMBL/GenBank/DDBJ whole genome shotgun (WGS) entry which is preliminary data.</text>
</comment>
<proteinExistence type="predicted"/>
<keyword evidence="2" id="KW-0812">Transmembrane</keyword>
<organism evidence="3 4">
    <name type="scientific">Chaetoceros tenuissimus</name>
    <dbReference type="NCBI Taxonomy" id="426638"/>
    <lineage>
        <taxon>Eukaryota</taxon>
        <taxon>Sar</taxon>
        <taxon>Stramenopiles</taxon>
        <taxon>Ochrophyta</taxon>
        <taxon>Bacillariophyta</taxon>
        <taxon>Coscinodiscophyceae</taxon>
        <taxon>Chaetocerotophycidae</taxon>
        <taxon>Chaetocerotales</taxon>
        <taxon>Chaetocerotaceae</taxon>
        <taxon>Chaetoceros</taxon>
    </lineage>
</organism>
<evidence type="ECO:0000256" key="2">
    <source>
        <dbReference type="SAM" id="Phobius"/>
    </source>
</evidence>
<name>A0AAD3D1C6_9STRA</name>
<feature type="transmembrane region" description="Helical" evidence="2">
    <location>
        <begin position="187"/>
        <end position="206"/>
    </location>
</feature>
<dbReference type="Proteomes" id="UP001054902">
    <property type="component" value="Unassembled WGS sequence"/>
</dbReference>
<sequence>MTGSCLTRRNLVVATFFIITMAFVLNFRVMSSCDMIQTQWSIDCTQNEGDTCVYLAKINMGFLAKQSLLADFDEENNTTDMVKKCQWYYETDREWIWDEIWNITFVTNGLCTIMGLVCMFIIGLATCVKYSQKVLRSLSMMMGALAILNMLPFLIFWKSDMCQSEDMICNPSQSYCVGSCQIGMGGWQLFICSFMWISAMITTWSIPMPIETEEEVEDLKLSETSSSDSEDPKLPKQSREIIYEEQLEGTMENTDIVWHKPAYDTKITISYSGSSDEERHMESRIFKSN</sequence>
<accession>A0AAD3D1C6</accession>
<evidence type="ECO:0000313" key="4">
    <source>
        <dbReference type="Proteomes" id="UP001054902"/>
    </source>
</evidence>
<reference evidence="3 4" key="1">
    <citation type="journal article" date="2021" name="Sci. Rep.">
        <title>The genome of the diatom Chaetoceros tenuissimus carries an ancient integrated fragment of an extant virus.</title>
        <authorList>
            <person name="Hongo Y."/>
            <person name="Kimura K."/>
            <person name="Takaki Y."/>
            <person name="Yoshida Y."/>
            <person name="Baba S."/>
            <person name="Kobayashi G."/>
            <person name="Nagasaki K."/>
            <person name="Hano T."/>
            <person name="Tomaru Y."/>
        </authorList>
    </citation>
    <scope>NUCLEOTIDE SEQUENCE [LARGE SCALE GENOMIC DNA]</scope>
    <source>
        <strain evidence="3 4">NIES-3715</strain>
    </source>
</reference>
<gene>
    <name evidence="3" type="ORF">CTEN210_10791</name>
</gene>
<feature type="region of interest" description="Disordered" evidence="1">
    <location>
        <begin position="217"/>
        <end position="239"/>
    </location>
</feature>
<keyword evidence="2" id="KW-1133">Transmembrane helix</keyword>
<dbReference type="EMBL" id="BLLK01000047">
    <property type="protein sequence ID" value="GFH54314.1"/>
    <property type="molecule type" value="Genomic_DNA"/>
</dbReference>
<feature type="transmembrane region" description="Helical" evidence="2">
    <location>
        <begin position="12"/>
        <end position="30"/>
    </location>
</feature>
<keyword evidence="4" id="KW-1185">Reference proteome</keyword>
<evidence type="ECO:0000256" key="1">
    <source>
        <dbReference type="SAM" id="MobiDB-lite"/>
    </source>
</evidence>
<evidence type="ECO:0000313" key="3">
    <source>
        <dbReference type="EMBL" id="GFH54314.1"/>
    </source>
</evidence>
<keyword evidence="2" id="KW-0472">Membrane</keyword>
<feature type="compositionally biased region" description="Basic and acidic residues" evidence="1">
    <location>
        <begin position="230"/>
        <end position="239"/>
    </location>
</feature>
<feature type="transmembrane region" description="Helical" evidence="2">
    <location>
        <begin position="100"/>
        <end position="126"/>
    </location>
</feature>